<dbReference type="Proteomes" id="UP001290582">
    <property type="component" value="Unassembled WGS sequence"/>
</dbReference>
<evidence type="ECO:0000256" key="8">
    <source>
        <dbReference type="SAM" id="SignalP"/>
    </source>
</evidence>
<protein>
    <submittedName>
        <fullName evidence="9">Extracellular solute-binding protein</fullName>
    </submittedName>
    <submittedName>
        <fullName evidence="10">Sugar ABC transporter substrate-binding protein</fullName>
    </submittedName>
</protein>
<proteinExistence type="inferred from homology"/>
<dbReference type="Proteomes" id="UP000196074">
    <property type="component" value="Unassembled WGS sequence"/>
</dbReference>
<keyword evidence="4 8" id="KW-0732">Signal</keyword>
<comment type="similarity">
    <text evidence="1">Belongs to the bacterial solute-binding protein 1 family.</text>
</comment>
<name>A0A0H2Q7N6_9ENTE</name>
<evidence type="ECO:0000313" key="11">
    <source>
        <dbReference type="Proteomes" id="UP000196074"/>
    </source>
</evidence>
<dbReference type="PROSITE" id="PS51257">
    <property type="entry name" value="PROKAR_LIPOPROTEIN"/>
    <property type="match status" value="1"/>
</dbReference>
<dbReference type="InterPro" id="IPR006059">
    <property type="entry name" value="SBP"/>
</dbReference>
<keyword evidence="2" id="KW-0813">Transport</keyword>
<dbReference type="PANTHER" id="PTHR43649:SF33">
    <property type="entry name" value="POLYGALACTURONAN_RHAMNOGALACTURONAN-BINDING PROTEIN YTCQ"/>
    <property type="match status" value="1"/>
</dbReference>
<dbReference type="InterPro" id="IPR050490">
    <property type="entry name" value="Bact_solute-bd_prot1"/>
</dbReference>
<keyword evidence="5" id="KW-0472">Membrane</keyword>
<evidence type="ECO:0000256" key="2">
    <source>
        <dbReference type="ARBA" id="ARBA00022448"/>
    </source>
</evidence>
<evidence type="ECO:0000256" key="3">
    <source>
        <dbReference type="ARBA" id="ARBA00022475"/>
    </source>
</evidence>
<dbReference type="InterPro" id="IPR006061">
    <property type="entry name" value="SBP_1_CS"/>
</dbReference>
<evidence type="ECO:0000256" key="6">
    <source>
        <dbReference type="ARBA" id="ARBA00023139"/>
    </source>
</evidence>
<keyword evidence="7" id="KW-0449">Lipoprotein</keyword>
<reference evidence="10" key="2">
    <citation type="journal article" date="2018" name="BMC Genomics">
        <title>Whole genome sequencing and function prediction of 133 gut anaerobes isolated from chicken caecum in pure cultures.</title>
        <authorList>
            <person name="Medvecky M."/>
            <person name="Cejkova D."/>
            <person name="Polansky O."/>
            <person name="Karasova D."/>
            <person name="Kubasova T."/>
            <person name="Cizek A."/>
            <person name="Rychlik I."/>
        </authorList>
    </citation>
    <scope>NUCLEOTIDE SEQUENCE</scope>
    <source>
        <strain evidence="10">An144</strain>
    </source>
</reference>
<dbReference type="Gene3D" id="3.40.190.10">
    <property type="entry name" value="Periplasmic binding protein-like II"/>
    <property type="match status" value="2"/>
</dbReference>
<reference evidence="9" key="3">
    <citation type="submission" date="2023-12" db="EMBL/GenBank/DDBJ databases">
        <title>Molecular genomic analyses of Enterococcus cecorum from sepsis oubreaks in broilers.</title>
        <authorList>
            <person name="Rhoads D."/>
            <person name="Alrubaye A."/>
        </authorList>
    </citation>
    <scope>NUCLEOTIDE SEQUENCE</scope>
    <source>
        <strain evidence="9">1755</strain>
    </source>
</reference>
<dbReference type="GO" id="GO:0055085">
    <property type="term" value="P:transmembrane transport"/>
    <property type="evidence" value="ECO:0007669"/>
    <property type="project" value="InterPro"/>
</dbReference>
<dbReference type="PANTHER" id="PTHR43649">
    <property type="entry name" value="ARABINOSE-BINDING PROTEIN-RELATED"/>
    <property type="match status" value="1"/>
</dbReference>
<evidence type="ECO:0000256" key="7">
    <source>
        <dbReference type="ARBA" id="ARBA00023288"/>
    </source>
</evidence>
<organism evidence="10 11">
    <name type="scientific">Enterococcus cecorum</name>
    <dbReference type="NCBI Taxonomy" id="44008"/>
    <lineage>
        <taxon>Bacteria</taxon>
        <taxon>Bacillati</taxon>
        <taxon>Bacillota</taxon>
        <taxon>Bacilli</taxon>
        <taxon>Lactobacillales</taxon>
        <taxon>Enterococcaceae</taxon>
        <taxon>Enterococcus</taxon>
    </lineage>
</organism>
<dbReference type="AlphaFoldDB" id="A0A0H2Q7N6"/>
<evidence type="ECO:0000256" key="4">
    <source>
        <dbReference type="ARBA" id="ARBA00022729"/>
    </source>
</evidence>
<evidence type="ECO:0000256" key="1">
    <source>
        <dbReference type="ARBA" id="ARBA00008520"/>
    </source>
</evidence>
<accession>A0A0H2Q7N6</accession>
<reference evidence="11" key="1">
    <citation type="submission" date="2017-04" db="EMBL/GenBank/DDBJ databases">
        <title>Function of individual gut microbiota members based on whole genome sequencing of pure cultures obtained from chicken caecum.</title>
        <authorList>
            <person name="Medvecky M."/>
            <person name="Cejkova D."/>
            <person name="Polansky O."/>
            <person name="Karasova D."/>
            <person name="Kubasova T."/>
            <person name="Cizek A."/>
            <person name="Rychlik I."/>
        </authorList>
    </citation>
    <scope>NUCLEOTIDE SEQUENCE [LARGE SCALE GENOMIC DNA]</scope>
    <source>
        <strain evidence="11">An144</strain>
    </source>
</reference>
<dbReference type="EMBL" id="JAXOGL010000016">
    <property type="protein sequence ID" value="MDZ5598424.1"/>
    <property type="molecule type" value="Genomic_DNA"/>
</dbReference>
<keyword evidence="3" id="KW-1003">Cell membrane</keyword>
<dbReference type="RefSeq" id="WP_047241632.1">
    <property type="nucleotide sequence ID" value="NZ_CP010060.1"/>
</dbReference>
<dbReference type="SUPFAM" id="SSF53850">
    <property type="entry name" value="Periplasmic binding protein-like II"/>
    <property type="match status" value="1"/>
</dbReference>
<dbReference type="Pfam" id="PF01547">
    <property type="entry name" value="SBP_bac_1"/>
    <property type="match status" value="1"/>
</dbReference>
<gene>
    <name evidence="10" type="ORF">B5E88_08640</name>
    <name evidence="9" type="ORF">U1294_09360</name>
</gene>
<dbReference type="PROSITE" id="PS01037">
    <property type="entry name" value="SBP_BACTERIAL_1"/>
    <property type="match status" value="1"/>
</dbReference>
<feature type="chain" id="PRO_5009772683" evidence="8">
    <location>
        <begin position="22"/>
        <end position="418"/>
    </location>
</feature>
<feature type="signal peptide" evidence="8">
    <location>
        <begin position="1"/>
        <end position="21"/>
    </location>
</feature>
<evidence type="ECO:0000313" key="10">
    <source>
        <dbReference type="EMBL" id="OUQ09821.1"/>
    </source>
</evidence>
<dbReference type="EMBL" id="NFLC01000016">
    <property type="protein sequence ID" value="OUQ09821.1"/>
    <property type="molecule type" value="Genomic_DNA"/>
</dbReference>
<evidence type="ECO:0000313" key="9">
    <source>
        <dbReference type="EMBL" id="MDZ5598424.1"/>
    </source>
</evidence>
<sequence>MKVAKKLLVGVSLVSAVGLLAACGNSSKSSNGGKTKEIEFFSQKKEMQPTLQKIIKDFEKENPDIKVKFTNVPDAGKVLKTRIASGDTPDVVNVYPQNADFQEWAKAGVFEDLTGKDYLKNLKEGAAETYAINDKIYSIPLTNNAWGFFYNADKFKELGLEVPKTWDDFEKLVATIKDKGETPFALALTQADSWTLNGYHQLAWATVAGGFKAANDELVRSPKDGIKTSSEVFQQVTKELDLLHGNGQKNATGATYDDAIATFAKGDALIFPNGIWALPAIQNQHPKFEVRTFAYPGVKEGQELTVGAADLALSVSNKSKNKEAANKFMKYMTTKAAMQKYYDVDGSPTSVTAVDTKGKFEETKGVTQYVFTDKQIVWLQKEWTSEEKFWHATVNYVNSQKPDQLANDLNTFFNTMKK</sequence>
<keyword evidence="6" id="KW-0564">Palmitate</keyword>
<comment type="caution">
    <text evidence="10">The sequence shown here is derived from an EMBL/GenBank/DDBJ whole genome shotgun (WGS) entry which is preliminary data.</text>
</comment>
<evidence type="ECO:0000256" key="5">
    <source>
        <dbReference type="ARBA" id="ARBA00023136"/>
    </source>
</evidence>